<comment type="caution">
    <text evidence="2">The sequence shown here is derived from an EMBL/GenBank/DDBJ whole genome shotgun (WGS) entry which is preliminary data.</text>
</comment>
<dbReference type="Pfam" id="PF21837">
    <property type="entry name" value="DUF6896"/>
    <property type="match status" value="1"/>
</dbReference>
<feature type="domain" description="DUF6896" evidence="1">
    <location>
        <begin position="8"/>
        <end position="111"/>
    </location>
</feature>
<dbReference type="Proteomes" id="UP000321419">
    <property type="component" value="Unassembled WGS sequence"/>
</dbReference>
<accession>A0A510XRG1</accession>
<dbReference type="AlphaFoldDB" id="A0A510XRG1"/>
<evidence type="ECO:0000313" key="3">
    <source>
        <dbReference type="Proteomes" id="UP000321419"/>
    </source>
</evidence>
<dbReference type="EMBL" id="BJUM01000004">
    <property type="protein sequence ID" value="GEK53600.1"/>
    <property type="molecule type" value="Genomic_DNA"/>
</dbReference>
<reference evidence="2 3" key="1">
    <citation type="submission" date="2019-07" db="EMBL/GenBank/DDBJ databases">
        <title>Whole genome shotgun sequence of Pseudoalteromonas espejiana NBRC 102222.</title>
        <authorList>
            <person name="Hosoyama A."/>
            <person name="Uohara A."/>
            <person name="Ohji S."/>
            <person name="Ichikawa N."/>
        </authorList>
    </citation>
    <scope>NUCLEOTIDE SEQUENCE [LARGE SCALE GENOMIC DNA]</scope>
    <source>
        <strain evidence="2 3">NBRC 102222</strain>
    </source>
</reference>
<gene>
    <name evidence="2" type="ORF">PES01_04450</name>
</gene>
<evidence type="ECO:0000313" key="2">
    <source>
        <dbReference type="EMBL" id="GEK53600.1"/>
    </source>
</evidence>
<organism evidence="2 3">
    <name type="scientific">Pseudoalteromonas espejiana</name>
    <dbReference type="NCBI Taxonomy" id="28107"/>
    <lineage>
        <taxon>Bacteria</taxon>
        <taxon>Pseudomonadati</taxon>
        <taxon>Pseudomonadota</taxon>
        <taxon>Gammaproteobacteria</taxon>
        <taxon>Alteromonadales</taxon>
        <taxon>Pseudoalteromonadaceae</taxon>
        <taxon>Pseudoalteromonas</taxon>
    </lineage>
</organism>
<dbReference type="OrthoDB" id="9180115at2"/>
<name>A0A510XRG1_9GAMM</name>
<evidence type="ECO:0000259" key="1">
    <source>
        <dbReference type="Pfam" id="PF21837"/>
    </source>
</evidence>
<keyword evidence="3" id="KW-1185">Reference proteome</keyword>
<dbReference type="RefSeq" id="WP_089349660.1">
    <property type="nucleotide sequence ID" value="NZ_BJUM01000004.1"/>
</dbReference>
<sequence length="126" mass="14717">MTEHESMHELIIKWHNTKKWAELLICEKLNLSNAEDILLPENRGKKPITGTEWFYRTHGKGVDIFKEGNKGGIDFNFGSEKLDSYKLKGFMIKQLNDGNLIKKNYRQLLQDSNLWDSTFSIIQTEI</sequence>
<dbReference type="InterPro" id="IPR054191">
    <property type="entry name" value="DUF6896"/>
</dbReference>
<proteinExistence type="predicted"/>
<protein>
    <recommendedName>
        <fullName evidence="1">DUF6896 domain-containing protein</fullName>
    </recommendedName>
</protein>